<dbReference type="Proteomes" id="UP000199009">
    <property type="component" value="Chromosome I"/>
</dbReference>
<evidence type="ECO:0000256" key="3">
    <source>
        <dbReference type="ARBA" id="ARBA00011355"/>
    </source>
</evidence>
<dbReference type="SUPFAM" id="SSF52402">
    <property type="entry name" value="Adenine nucleotide alpha hydrolases-like"/>
    <property type="match status" value="1"/>
</dbReference>
<dbReference type="PANTHER" id="PTHR21294:SF8">
    <property type="entry name" value="ELECTRON TRANSFER FLAVOPROTEIN SUBUNIT BETA"/>
    <property type="match status" value="1"/>
</dbReference>
<keyword evidence="10" id="KW-1185">Reference proteome</keyword>
<evidence type="ECO:0000256" key="4">
    <source>
        <dbReference type="ARBA" id="ARBA00016797"/>
    </source>
</evidence>
<dbReference type="PANTHER" id="PTHR21294">
    <property type="entry name" value="ELECTRON TRANSFER FLAVOPROTEIN BETA-SUBUNIT"/>
    <property type="match status" value="1"/>
</dbReference>
<evidence type="ECO:0000256" key="7">
    <source>
        <dbReference type="ARBA" id="ARBA00025649"/>
    </source>
</evidence>
<gene>
    <name evidence="9" type="ORF">SAMN04489810_1402</name>
</gene>
<dbReference type="InterPro" id="IPR033948">
    <property type="entry name" value="ETF_beta_N"/>
</dbReference>
<evidence type="ECO:0000256" key="1">
    <source>
        <dbReference type="ARBA" id="ARBA00001974"/>
    </source>
</evidence>
<evidence type="ECO:0000256" key="5">
    <source>
        <dbReference type="ARBA" id="ARBA00022448"/>
    </source>
</evidence>
<dbReference type="GO" id="GO:0009055">
    <property type="term" value="F:electron transfer activity"/>
    <property type="evidence" value="ECO:0007669"/>
    <property type="project" value="InterPro"/>
</dbReference>
<dbReference type="AlphaFoldDB" id="A0A1G7XGU5"/>
<dbReference type="GO" id="GO:0005829">
    <property type="term" value="C:cytosol"/>
    <property type="evidence" value="ECO:0007669"/>
    <property type="project" value="TreeGrafter"/>
</dbReference>
<dbReference type="OrthoDB" id="9804960at2"/>
<comment type="similarity">
    <text evidence="2">Belongs to the ETF beta-subunit/FixA family.</text>
</comment>
<keyword evidence="6" id="KW-0249">Electron transport</keyword>
<dbReference type="InterPro" id="IPR014730">
    <property type="entry name" value="ETF_a/b_N"/>
</dbReference>
<comment type="cofactor">
    <cofactor evidence="1">
        <name>FAD</name>
        <dbReference type="ChEBI" id="CHEBI:57692"/>
    </cofactor>
</comment>
<name>A0A1G7XGU5_9MICO</name>
<comment type="subunit">
    <text evidence="3">Heterodimer of an alpha and a beta subunit.</text>
</comment>
<evidence type="ECO:0000256" key="2">
    <source>
        <dbReference type="ARBA" id="ARBA00007557"/>
    </source>
</evidence>
<protein>
    <recommendedName>
        <fullName evidence="4">Electron transfer flavoprotein subunit beta</fullName>
    </recommendedName>
</protein>
<keyword evidence="5" id="KW-0813">Transport</keyword>
<comment type="function">
    <text evidence="7">The electron transfer flavoprotein serves as a specific electron acceptor for other dehydrogenases. It transfers the electrons to the main respiratory chain via ETF-ubiquinone oxidoreductase (ETF dehydrogenase).</text>
</comment>
<evidence type="ECO:0000313" key="10">
    <source>
        <dbReference type="Proteomes" id="UP000199009"/>
    </source>
</evidence>
<organism evidence="9 10">
    <name type="scientific">Microbacterium pygmaeum</name>
    <dbReference type="NCBI Taxonomy" id="370764"/>
    <lineage>
        <taxon>Bacteria</taxon>
        <taxon>Bacillati</taxon>
        <taxon>Actinomycetota</taxon>
        <taxon>Actinomycetes</taxon>
        <taxon>Micrococcales</taxon>
        <taxon>Microbacteriaceae</taxon>
        <taxon>Microbacterium</taxon>
    </lineage>
</organism>
<dbReference type="PIRSF" id="PIRSF000090">
    <property type="entry name" value="Beta-ETF"/>
    <property type="match status" value="1"/>
</dbReference>
<evidence type="ECO:0000256" key="6">
    <source>
        <dbReference type="ARBA" id="ARBA00022982"/>
    </source>
</evidence>
<feature type="domain" description="Electron transfer flavoprotein alpha/beta-subunit N-terminal" evidence="8">
    <location>
        <begin position="23"/>
        <end position="213"/>
    </location>
</feature>
<dbReference type="STRING" id="370764.SAMN04489810_1402"/>
<reference evidence="9 10" key="1">
    <citation type="submission" date="2016-10" db="EMBL/GenBank/DDBJ databases">
        <authorList>
            <person name="de Groot N.N."/>
        </authorList>
    </citation>
    <scope>NUCLEOTIDE SEQUENCE [LARGE SCALE GENOMIC DNA]</scope>
    <source>
        <strain evidence="9 10">DSM 23142</strain>
    </source>
</reference>
<accession>A0A1G7XGU5</accession>
<dbReference type="SMART" id="SM00893">
    <property type="entry name" value="ETF"/>
    <property type="match status" value="1"/>
</dbReference>
<dbReference type="InterPro" id="IPR012255">
    <property type="entry name" value="ETF_b"/>
</dbReference>
<dbReference type="EMBL" id="LT629692">
    <property type="protein sequence ID" value="SDG82810.1"/>
    <property type="molecule type" value="Genomic_DNA"/>
</dbReference>
<dbReference type="CDD" id="cd01714">
    <property type="entry name" value="ETF_beta"/>
    <property type="match status" value="1"/>
</dbReference>
<evidence type="ECO:0000313" key="9">
    <source>
        <dbReference type="EMBL" id="SDG82810.1"/>
    </source>
</evidence>
<dbReference type="InterPro" id="IPR014729">
    <property type="entry name" value="Rossmann-like_a/b/a_fold"/>
</dbReference>
<evidence type="ECO:0000259" key="8">
    <source>
        <dbReference type="SMART" id="SM00893"/>
    </source>
</evidence>
<dbReference type="RefSeq" id="WP_091488069.1">
    <property type="nucleotide sequence ID" value="NZ_LT629692.1"/>
</dbReference>
<sequence length="258" mass="26561">MRIIVLVKEVPDTYGDRKLSLETGLADRGASEAVIDEIGERALEVALSYADKNAGTEVIVVSMAPEGSAATIRKGLAMGASRAVHVADEGLLGADLGLTAEVLAKAIERTGYDLVIAGNLSTDGSGGVIPAMVAELLGVPQATALTSVEISANSVSGERATDAGTMRISAPLPAVISVTERMPDARFPNFKGIMAAKKKQFQTLSLADLGVDPVDAGAARSIVISIAEKPPRAAGVKIVDEGDAGEKLADFLAQNRLV</sequence>
<dbReference type="Pfam" id="PF01012">
    <property type="entry name" value="ETF"/>
    <property type="match status" value="1"/>
</dbReference>
<dbReference type="Gene3D" id="3.40.50.620">
    <property type="entry name" value="HUPs"/>
    <property type="match status" value="1"/>
</dbReference>
<proteinExistence type="inferred from homology"/>